<feature type="transmembrane region" description="Helical" evidence="9">
    <location>
        <begin position="498"/>
        <end position="516"/>
    </location>
</feature>
<gene>
    <name evidence="10" type="ORF">E1163_13210</name>
</gene>
<dbReference type="CDD" id="cd17346">
    <property type="entry name" value="MFS_DtpA_like"/>
    <property type="match status" value="1"/>
</dbReference>
<feature type="transmembrane region" description="Helical" evidence="9">
    <location>
        <begin position="157"/>
        <end position="180"/>
    </location>
</feature>
<feature type="transmembrane region" description="Helical" evidence="9">
    <location>
        <begin position="71"/>
        <end position="90"/>
    </location>
</feature>
<dbReference type="InterPro" id="IPR050171">
    <property type="entry name" value="MFS_Transporters"/>
</dbReference>
<evidence type="ECO:0000256" key="1">
    <source>
        <dbReference type="ARBA" id="ARBA00004651"/>
    </source>
</evidence>
<keyword evidence="11" id="KW-1185">Reference proteome</keyword>
<dbReference type="InterPro" id="IPR000109">
    <property type="entry name" value="POT_fam"/>
</dbReference>
<dbReference type="PROSITE" id="PS01023">
    <property type="entry name" value="PTR2_2"/>
    <property type="match status" value="1"/>
</dbReference>
<dbReference type="Pfam" id="PF00854">
    <property type="entry name" value="PTR2"/>
    <property type="match status" value="2"/>
</dbReference>
<dbReference type="InterPro" id="IPR018456">
    <property type="entry name" value="PTR2_symporter_CS"/>
</dbReference>
<evidence type="ECO:0000313" key="11">
    <source>
        <dbReference type="Proteomes" id="UP000798808"/>
    </source>
</evidence>
<feature type="transmembrane region" description="Helical" evidence="9">
    <location>
        <begin position="364"/>
        <end position="384"/>
    </location>
</feature>
<feature type="transmembrane region" description="Helical" evidence="9">
    <location>
        <begin position="97"/>
        <end position="114"/>
    </location>
</feature>
<dbReference type="InterPro" id="IPR036259">
    <property type="entry name" value="MFS_trans_sf"/>
</dbReference>
<feature type="transmembrane region" description="Helical" evidence="9">
    <location>
        <begin position="120"/>
        <end position="136"/>
    </location>
</feature>
<comment type="caution">
    <text evidence="10">The sequence shown here is derived from an EMBL/GenBank/DDBJ whole genome shotgun (WGS) entry which is preliminary data.</text>
</comment>
<keyword evidence="5" id="KW-0653">Protein transport</keyword>
<evidence type="ECO:0000256" key="8">
    <source>
        <dbReference type="RuleBase" id="RU003755"/>
    </source>
</evidence>
<feature type="transmembrane region" description="Helical" evidence="9">
    <location>
        <begin position="298"/>
        <end position="315"/>
    </location>
</feature>
<keyword evidence="7 9" id="KW-0472">Membrane</keyword>
<dbReference type="EMBL" id="SMLW01000550">
    <property type="protein sequence ID" value="MTI25908.1"/>
    <property type="molecule type" value="Genomic_DNA"/>
</dbReference>
<name>A0ABW9RRJ1_9BACT</name>
<dbReference type="InterPro" id="IPR005279">
    <property type="entry name" value="Dipep/tripep_permease"/>
</dbReference>
<organism evidence="10 11">
    <name type="scientific">Fulvivirga kasyanovii</name>
    <dbReference type="NCBI Taxonomy" id="396812"/>
    <lineage>
        <taxon>Bacteria</taxon>
        <taxon>Pseudomonadati</taxon>
        <taxon>Bacteroidota</taxon>
        <taxon>Cytophagia</taxon>
        <taxon>Cytophagales</taxon>
        <taxon>Fulvivirgaceae</taxon>
        <taxon>Fulvivirga</taxon>
    </lineage>
</organism>
<feature type="transmembrane region" description="Helical" evidence="9">
    <location>
        <begin position="437"/>
        <end position="456"/>
    </location>
</feature>
<feature type="transmembrane region" description="Helical" evidence="9">
    <location>
        <begin position="404"/>
        <end position="425"/>
    </location>
</feature>
<protein>
    <submittedName>
        <fullName evidence="10">MFS transporter</fullName>
    </submittedName>
</protein>
<keyword evidence="4 8" id="KW-0812">Transmembrane</keyword>
<comment type="similarity">
    <text evidence="8">Belongs to the major facilitator superfamily. Proton-dependent oligopeptide transporter (POT/PTR) (TC 2.A.17) family.</text>
</comment>
<dbReference type="Proteomes" id="UP000798808">
    <property type="component" value="Unassembled WGS sequence"/>
</dbReference>
<feature type="transmembrane region" description="Helical" evidence="9">
    <location>
        <begin position="335"/>
        <end position="352"/>
    </location>
</feature>
<dbReference type="PANTHER" id="PTHR23517">
    <property type="entry name" value="RESISTANCE PROTEIN MDTM, PUTATIVE-RELATED-RELATED"/>
    <property type="match status" value="1"/>
</dbReference>
<dbReference type="PANTHER" id="PTHR23517:SF15">
    <property type="entry name" value="PROTON-DEPENDENT OLIGOPEPTIDE FAMILY TRANSPORT PROTEIN"/>
    <property type="match status" value="1"/>
</dbReference>
<evidence type="ECO:0000256" key="7">
    <source>
        <dbReference type="ARBA" id="ARBA00023136"/>
    </source>
</evidence>
<sequence length="587" mass="63815">MSNLSINHPDHAANGKQLFGHPVGLYILFFTELWERFSYYGMRALFVLFLTASVTSENSGFGWDSSRALELYGWYTMMVYVASIPGGILADKVFGQKKMVVIGGTLLCIGHGVLAIEALWAWYAGITLIVMGVGGLKPNISTMVGGLYKQRDERRDIAFTIFYIGINIGAFLAGLIIGPIGENVNWHLGFGLAGAGMVVGQILFIWGTRFLKGVGEVEKGEETFGAASGSKSNEPSYLSKLMGNISALAANVLVFLAGAYLLFDGTIGYGLLVMGVSFFVGFFIVMLSELEGKERDRVVVLILSYLIVIVFWGAFEQAGGLMNLYASDKTDRLISILNLDIIFGVAILGLIIRGIYSKVKKSGGLYWFAGAGFLLLTFALLRMLVFTAPGGDSPAGFYEVPATVFQSVNSFFIFTLGTLVAFFWYNRKMKGKESSSLFKMAMGVIIMGLGFTFMSIATKEWAANGSSAMYWLVLAYMFHTIGELCTSPVAMSFITKIAPAKYVSIMMGFYFAATGFGNKLAGELGELSTSVGEFEVFTGITIFCVVFGGLVIALLKPLKRLTHGAEDVSPEVAIEEEGYSRRDKVEV</sequence>
<evidence type="ECO:0000256" key="4">
    <source>
        <dbReference type="ARBA" id="ARBA00022692"/>
    </source>
</evidence>
<evidence type="ECO:0000256" key="5">
    <source>
        <dbReference type="ARBA" id="ARBA00022856"/>
    </source>
</evidence>
<evidence type="ECO:0000256" key="9">
    <source>
        <dbReference type="SAM" id="Phobius"/>
    </source>
</evidence>
<comment type="subcellular location">
    <subcellularLocation>
        <location evidence="1">Cell membrane</location>
        <topology evidence="1">Multi-pass membrane protein</topology>
    </subcellularLocation>
    <subcellularLocation>
        <location evidence="8">Membrane</location>
        <topology evidence="8">Multi-pass membrane protein</topology>
    </subcellularLocation>
</comment>
<feature type="transmembrane region" description="Helical" evidence="9">
    <location>
        <begin position="37"/>
        <end position="56"/>
    </location>
</feature>
<reference evidence="10 11" key="1">
    <citation type="submission" date="2019-02" db="EMBL/GenBank/DDBJ databases">
        <authorList>
            <person name="Goldberg S.R."/>
            <person name="Haltli B.A."/>
            <person name="Correa H."/>
            <person name="Russell K.G."/>
        </authorList>
    </citation>
    <scope>NUCLEOTIDE SEQUENCE [LARGE SCALE GENOMIC DNA]</scope>
    <source>
        <strain evidence="10 11">JCM 16186</strain>
    </source>
</reference>
<dbReference type="RefSeq" id="WP_155172540.1">
    <property type="nucleotide sequence ID" value="NZ_BAAAFL010000026.1"/>
</dbReference>
<evidence type="ECO:0000256" key="2">
    <source>
        <dbReference type="ARBA" id="ARBA00022448"/>
    </source>
</evidence>
<evidence type="ECO:0000256" key="3">
    <source>
        <dbReference type="ARBA" id="ARBA00022475"/>
    </source>
</evidence>
<keyword evidence="6 9" id="KW-1133">Transmembrane helix</keyword>
<keyword evidence="5" id="KW-0571">Peptide transport</keyword>
<keyword evidence="2 8" id="KW-0813">Transport</keyword>
<accession>A0ABW9RRJ1</accession>
<evidence type="ECO:0000256" key="6">
    <source>
        <dbReference type="ARBA" id="ARBA00022989"/>
    </source>
</evidence>
<dbReference type="Gene3D" id="1.20.1250.20">
    <property type="entry name" value="MFS general substrate transporter like domains"/>
    <property type="match status" value="2"/>
</dbReference>
<keyword evidence="3" id="KW-1003">Cell membrane</keyword>
<dbReference type="NCBIfam" id="TIGR00924">
    <property type="entry name" value="yjdL_sub1_fam"/>
    <property type="match status" value="1"/>
</dbReference>
<proteinExistence type="inferred from homology"/>
<feature type="transmembrane region" description="Helical" evidence="9">
    <location>
        <begin position="186"/>
        <end position="206"/>
    </location>
</feature>
<evidence type="ECO:0000313" key="10">
    <source>
        <dbReference type="EMBL" id="MTI25908.1"/>
    </source>
</evidence>
<feature type="transmembrane region" description="Helical" evidence="9">
    <location>
        <begin position="267"/>
        <end position="286"/>
    </location>
</feature>
<feature type="transmembrane region" description="Helical" evidence="9">
    <location>
        <begin position="241"/>
        <end position="261"/>
    </location>
</feature>
<feature type="transmembrane region" description="Helical" evidence="9">
    <location>
        <begin position="468"/>
        <end position="486"/>
    </location>
</feature>
<feature type="transmembrane region" description="Helical" evidence="9">
    <location>
        <begin position="536"/>
        <end position="555"/>
    </location>
</feature>
<dbReference type="SUPFAM" id="SSF103473">
    <property type="entry name" value="MFS general substrate transporter"/>
    <property type="match status" value="2"/>
</dbReference>